<dbReference type="Proteomes" id="UP000284451">
    <property type="component" value="Unassembled WGS sequence"/>
</dbReference>
<dbReference type="RefSeq" id="WP_128232903.1">
    <property type="nucleotide sequence ID" value="NZ_SAUY01000018.1"/>
</dbReference>
<feature type="transmembrane region" description="Helical" evidence="2">
    <location>
        <begin position="414"/>
        <end position="439"/>
    </location>
</feature>
<evidence type="ECO:0000313" key="3">
    <source>
        <dbReference type="EMBL" id="RWR29846.1"/>
    </source>
</evidence>
<evidence type="ECO:0000256" key="1">
    <source>
        <dbReference type="SAM" id="Coils"/>
    </source>
</evidence>
<keyword evidence="2" id="KW-0812">Transmembrane</keyword>
<gene>
    <name evidence="3" type="ORF">D2T29_13750</name>
</gene>
<dbReference type="Gene3D" id="1.10.287.510">
    <property type="entry name" value="Helix hairpin bin"/>
    <property type="match status" value="1"/>
</dbReference>
<dbReference type="InterPro" id="IPR050445">
    <property type="entry name" value="Bact_polysacc_biosynth/exp"/>
</dbReference>
<keyword evidence="2" id="KW-0472">Membrane</keyword>
<evidence type="ECO:0000256" key="2">
    <source>
        <dbReference type="SAM" id="Phobius"/>
    </source>
</evidence>
<accession>A0A443KAX0</accession>
<feature type="coiled-coil region" evidence="1">
    <location>
        <begin position="209"/>
        <end position="374"/>
    </location>
</feature>
<reference evidence="3 4" key="1">
    <citation type="submission" date="2019-01" db="EMBL/GenBank/DDBJ databases">
        <title>Sinorhodobacter populi sp. nov. isolated from the symptomatic bark tissue of Populus euramericana canker.</title>
        <authorList>
            <person name="Xu G."/>
        </authorList>
    </citation>
    <scope>NUCLEOTIDE SEQUENCE [LARGE SCALE GENOMIC DNA]</scope>
    <source>
        <strain evidence="3 4">07D10-4-3</strain>
    </source>
</reference>
<dbReference type="AlphaFoldDB" id="A0A443KAX0"/>
<sequence>MTSDIRFYLTLFWRRLPLFLLVFLPIAVASIFIALSLPPIYSAQMRLVVESAQIPGTLAQSTVDVPAREQLQLFETRLMTRDNLLDVANRVKPIANQDKMSSDEIVRAMRAATKIVSSTGRDQATLMTVSFESQYPERTVQVLDSYLTFILNEDAQYRSQRAGQTQEFFQQEVDRLSGAMSEQSARIVAFKNQNSDALPDSLDYHRQLLLSLQDRINQLDRDRADLEEQKRRLSQAFELTGRVGSTGGTQLSPEQQRLQTLKAELAELESVYASNSPRVVSLRNRINQLETNLAAQSGQTVTGESDPAKAVFDLQMADLDTKLKQAQDQSTALTEQMTKVQDQIDRTPGNAVTLESLQRDFDNMQAQYNRAADGLSRASTGERIETLSRGQRMSVVERPSVPTEPIKPNRKRMVMLGVFAGLAAGIGLIIALDMFSGTIKRSKDLVTGLGIVPMVTIPLMRSREEVQRTRFRQVGLSLMIGVVLPVFLWLIHTYYMPFDELASKIAARIGLNL</sequence>
<keyword evidence="2" id="KW-1133">Transmembrane helix</keyword>
<dbReference type="EMBL" id="SAUY01000018">
    <property type="protein sequence ID" value="RWR29846.1"/>
    <property type="molecule type" value="Genomic_DNA"/>
</dbReference>
<feature type="transmembrane region" description="Helical" evidence="2">
    <location>
        <begin position="474"/>
        <end position="495"/>
    </location>
</feature>
<name>A0A443KAX0_9RHOB</name>
<organism evidence="3 4">
    <name type="scientific">Paenirhodobacter populi</name>
    <dbReference type="NCBI Taxonomy" id="2306993"/>
    <lineage>
        <taxon>Bacteria</taxon>
        <taxon>Pseudomonadati</taxon>
        <taxon>Pseudomonadota</taxon>
        <taxon>Alphaproteobacteria</taxon>
        <taxon>Rhodobacterales</taxon>
        <taxon>Rhodobacter group</taxon>
        <taxon>Paenirhodobacter</taxon>
    </lineage>
</organism>
<comment type="caution">
    <text evidence="3">The sequence shown here is derived from an EMBL/GenBank/DDBJ whole genome shotgun (WGS) entry which is preliminary data.</text>
</comment>
<dbReference type="PANTHER" id="PTHR32309:SF31">
    <property type="entry name" value="CAPSULAR EXOPOLYSACCHARIDE FAMILY"/>
    <property type="match status" value="1"/>
</dbReference>
<keyword evidence="1" id="KW-0175">Coiled coil</keyword>
<proteinExistence type="predicted"/>
<feature type="transmembrane region" description="Helical" evidence="2">
    <location>
        <begin position="16"/>
        <end position="37"/>
    </location>
</feature>
<dbReference type="PANTHER" id="PTHR32309">
    <property type="entry name" value="TYROSINE-PROTEIN KINASE"/>
    <property type="match status" value="1"/>
</dbReference>
<protein>
    <submittedName>
        <fullName evidence="3">Lipopolysaccharide biosynthesis protein</fullName>
    </submittedName>
</protein>
<reference evidence="3 4" key="2">
    <citation type="submission" date="2019-01" db="EMBL/GenBank/DDBJ databases">
        <authorList>
            <person name="Li Y."/>
        </authorList>
    </citation>
    <scope>NUCLEOTIDE SEQUENCE [LARGE SCALE GENOMIC DNA]</scope>
    <source>
        <strain evidence="3 4">07D10-4-3</strain>
    </source>
</reference>
<feature type="transmembrane region" description="Helical" evidence="2">
    <location>
        <begin position="445"/>
        <end position="462"/>
    </location>
</feature>
<evidence type="ECO:0000313" key="4">
    <source>
        <dbReference type="Proteomes" id="UP000284451"/>
    </source>
</evidence>